<feature type="transmembrane region" description="Helical" evidence="2">
    <location>
        <begin position="193"/>
        <end position="211"/>
    </location>
</feature>
<feature type="transmembrane region" description="Helical" evidence="2">
    <location>
        <begin position="333"/>
        <end position="352"/>
    </location>
</feature>
<dbReference type="EMBL" id="VDMD01000014">
    <property type="protein sequence ID" value="TRM62124.1"/>
    <property type="molecule type" value="Genomic_DNA"/>
</dbReference>
<protein>
    <submittedName>
        <fullName evidence="4">Major facilitator superfamily domain-containing protein</fullName>
    </submittedName>
</protein>
<sequence>MSPTMSANSEETRLNQISEAAANGPASLQEAKRDTVDISKPARKTDFGFLIIPRRLRYDSERPFQWTLVLNLSFGFASTFTVANLYYCQPLLIEFSDAFGVSYSEVSIIPTLVQAGYAIGLLLISPLGDLVRRRQLILGLVTISTCLTIGLAVTDSLRVFSALTFLVGLISVTPQIILPLAADLAPPARRASAIALILAGLLLGILVARLLAGVVAQFSGWRVVYYVAIGVQAFIAVWCWAVIPDVPEKNVGLTYWKVLMSMAKFAVTEPVLVQACALNMASSAVFASFWVTLTFLLGGEPYEYSTLVIGLFGLVGMLGIAVAPIVGRTVDGLVPWYASLIANMALIIFQAVQVGANGIHIAAVIIGAFGLDVFRQMLQVSITTAVFKIDDSARSRLNAVLILSFFLGQVTGTAAGTHVFIKYGWRACAGLSMGFCGFQMIALFARGPMCERKTWVGWQGGWGSWKLRGTETATVVEEETKETEIAGEAPVVRDEKSLA</sequence>
<feature type="transmembrane region" description="Helical" evidence="2">
    <location>
        <begin position="64"/>
        <end position="87"/>
    </location>
</feature>
<dbReference type="CDD" id="cd17324">
    <property type="entry name" value="MFS_NepI_like"/>
    <property type="match status" value="1"/>
</dbReference>
<dbReference type="Pfam" id="PF07690">
    <property type="entry name" value="MFS_1"/>
    <property type="match status" value="1"/>
</dbReference>
<keyword evidence="2" id="KW-0472">Membrane</keyword>
<dbReference type="AlphaFoldDB" id="A0A550CBI4"/>
<dbReference type="Gene3D" id="1.20.1250.20">
    <property type="entry name" value="MFS general substrate transporter like domains"/>
    <property type="match status" value="1"/>
</dbReference>
<feature type="domain" description="Major facilitator superfamily (MFS) profile" evidence="3">
    <location>
        <begin position="67"/>
        <end position="454"/>
    </location>
</feature>
<dbReference type="Proteomes" id="UP000320762">
    <property type="component" value="Unassembled WGS sequence"/>
</dbReference>
<feature type="transmembrane region" description="Helical" evidence="2">
    <location>
        <begin position="271"/>
        <end position="298"/>
    </location>
</feature>
<dbReference type="STRING" id="97359.A0A550CBI4"/>
<evidence type="ECO:0000313" key="5">
    <source>
        <dbReference type="Proteomes" id="UP000320762"/>
    </source>
</evidence>
<comment type="caution">
    <text evidence="4">The sequence shown here is derived from an EMBL/GenBank/DDBJ whole genome shotgun (WGS) entry which is preliminary data.</text>
</comment>
<dbReference type="PANTHER" id="PTHR42910:SF1">
    <property type="entry name" value="MAJOR FACILITATOR SUPERFAMILY (MFS) PROFILE DOMAIN-CONTAINING PROTEIN"/>
    <property type="match status" value="1"/>
</dbReference>
<feature type="transmembrane region" description="Helical" evidence="2">
    <location>
        <begin position="107"/>
        <end position="124"/>
    </location>
</feature>
<evidence type="ECO:0000256" key="2">
    <source>
        <dbReference type="SAM" id="Phobius"/>
    </source>
</evidence>
<proteinExistence type="predicted"/>
<keyword evidence="5" id="KW-1185">Reference proteome</keyword>
<feature type="transmembrane region" description="Helical" evidence="2">
    <location>
        <begin position="223"/>
        <end position="243"/>
    </location>
</feature>
<dbReference type="InterPro" id="IPR011701">
    <property type="entry name" value="MFS"/>
</dbReference>
<dbReference type="InterPro" id="IPR020846">
    <property type="entry name" value="MFS_dom"/>
</dbReference>
<feature type="transmembrane region" description="Helical" evidence="2">
    <location>
        <begin position="358"/>
        <end position="378"/>
    </location>
</feature>
<dbReference type="PANTHER" id="PTHR42910">
    <property type="entry name" value="TRANSPORTER SCO4007-RELATED"/>
    <property type="match status" value="1"/>
</dbReference>
<name>A0A550CBI4_9AGAR</name>
<dbReference type="SUPFAM" id="SSF103473">
    <property type="entry name" value="MFS general substrate transporter"/>
    <property type="match status" value="1"/>
</dbReference>
<feature type="transmembrane region" description="Helical" evidence="2">
    <location>
        <begin position="136"/>
        <end position="153"/>
    </location>
</feature>
<organism evidence="4 5">
    <name type="scientific">Schizophyllum amplum</name>
    <dbReference type="NCBI Taxonomy" id="97359"/>
    <lineage>
        <taxon>Eukaryota</taxon>
        <taxon>Fungi</taxon>
        <taxon>Dikarya</taxon>
        <taxon>Basidiomycota</taxon>
        <taxon>Agaricomycotina</taxon>
        <taxon>Agaricomycetes</taxon>
        <taxon>Agaricomycetidae</taxon>
        <taxon>Agaricales</taxon>
        <taxon>Schizophyllaceae</taxon>
        <taxon>Schizophyllum</taxon>
    </lineage>
</organism>
<comment type="subcellular location">
    <subcellularLocation>
        <location evidence="1">Membrane</location>
        <topology evidence="1">Multi-pass membrane protein</topology>
    </subcellularLocation>
</comment>
<keyword evidence="2" id="KW-0812">Transmembrane</keyword>
<dbReference type="GO" id="GO:0016020">
    <property type="term" value="C:membrane"/>
    <property type="evidence" value="ECO:0007669"/>
    <property type="project" value="UniProtKB-SubCell"/>
</dbReference>
<feature type="transmembrane region" description="Helical" evidence="2">
    <location>
        <begin position="399"/>
        <end position="417"/>
    </location>
</feature>
<feature type="transmembrane region" description="Helical" evidence="2">
    <location>
        <begin position="423"/>
        <end position="445"/>
    </location>
</feature>
<feature type="transmembrane region" description="Helical" evidence="2">
    <location>
        <begin position="159"/>
        <end position="181"/>
    </location>
</feature>
<dbReference type="InterPro" id="IPR036259">
    <property type="entry name" value="MFS_trans_sf"/>
</dbReference>
<evidence type="ECO:0000259" key="3">
    <source>
        <dbReference type="PROSITE" id="PS50850"/>
    </source>
</evidence>
<accession>A0A550CBI4</accession>
<keyword evidence="2" id="KW-1133">Transmembrane helix</keyword>
<evidence type="ECO:0000256" key="1">
    <source>
        <dbReference type="ARBA" id="ARBA00004141"/>
    </source>
</evidence>
<dbReference type="PROSITE" id="PS50850">
    <property type="entry name" value="MFS"/>
    <property type="match status" value="1"/>
</dbReference>
<feature type="transmembrane region" description="Helical" evidence="2">
    <location>
        <begin position="304"/>
        <end position="326"/>
    </location>
</feature>
<dbReference type="GO" id="GO:0022857">
    <property type="term" value="F:transmembrane transporter activity"/>
    <property type="evidence" value="ECO:0007669"/>
    <property type="project" value="InterPro"/>
</dbReference>
<dbReference type="OrthoDB" id="2105912at2759"/>
<evidence type="ECO:0000313" key="4">
    <source>
        <dbReference type="EMBL" id="TRM62124.1"/>
    </source>
</evidence>
<gene>
    <name evidence="4" type="ORF">BD626DRAFT_499974</name>
</gene>
<reference evidence="4 5" key="1">
    <citation type="journal article" date="2019" name="New Phytol.">
        <title>Comparative genomics reveals unique wood-decay strategies and fruiting body development in the Schizophyllaceae.</title>
        <authorList>
            <person name="Almasi E."/>
            <person name="Sahu N."/>
            <person name="Krizsan K."/>
            <person name="Balint B."/>
            <person name="Kovacs G.M."/>
            <person name="Kiss B."/>
            <person name="Cseklye J."/>
            <person name="Drula E."/>
            <person name="Henrissat B."/>
            <person name="Nagy I."/>
            <person name="Chovatia M."/>
            <person name="Adam C."/>
            <person name="LaButti K."/>
            <person name="Lipzen A."/>
            <person name="Riley R."/>
            <person name="Grigoriev I.V."/>
            <person name="Nagy L.G."/>
        </authorList>
    </citation>
    <scope>NUCLEOTIDE SEQUENCE [LARGE SCALE GENOMIC DNA]</scope>
    <source>
        <strain evidence="4 5">NL-1724</strain>
    </source>
</reference>